<gene>
    <name evidence="3" type="ORF">FOB60_003090</name>
</gene>
<dbReference type="PANTHER" id="PTHR21663">
    <property type="entry name" value="HYPOTHETICAL HEAT DOMAIN-CONTAINING"/>
    <property type="match status" value="1"/>
</dbReference>
<dbReference type="GO" id="GO:0042147">
    <property type="term" value="P:retrograde transport, endosome to Golgi"/>
    <property type="evidence" value="ECO:0007669"/>
    <property type="project" value="TreeGrafter"/>
</dbReference>
<protein>
    <recommendedName>
        <fullName evidence="2">LAA1-like C-terminal TPR repeats domain-containing protein</fullName>
    </recommendedName>
</protein>
<dbReference type="InterPro" id="IPR057981">
    <property type="entry name" value="TPR_LAA1-like_C"/>
</dbReference>
<dbReference type="GO" id="GO:0005794">
    <property type="term" value="C:Golgi apparatus"/>
    <property type="evidence" value="ECO:0007669"/>
    <property type="project" value="TreeGrafter"/>
</dbReference>
<dbReference type="GO" id="GO:0005829">
    <property type="term" value="C:cytosol"/>
    <property type="evidence" value="ECO:0007669"/>
    <property type="project" value="GOC"/>
</dbReference>
<feature type="compositionally biased region" description="Basic and acidic residues" evidence="1">
    <location>
        <begin position="539"/>
        <end position="553"/>
    </location>
</feature>
<dbReference type="InterPro" id="IPR046837">
    <property type="entry name" value="Laa1/Sip1/HEATR5-like_HEAT"/>
</dbReference>
<dbReference type="InterPro" id="IPR040108">
    <property type="entry name" value="Laa1/Sip1/HEATR5"/>
</dbReference>
<feature type="region of interest" description="Disordered" evidence="1">
    <location>
        <begin position="539"/>
        <end position="561"/>
    </location>
</feature>
<feature type="domain" description="LAA1-like C-terminal TPR repeats" evidence="2">
    <location>
        <begin position="1970"/>
        <end position="2121"/>
    </location>
</feature>
<dbReference type="PANTHER" id="PTHR21663:SF0">
    <property type="entry name" value="HEAT REPEAT-CONTAINING PROTEIN 5B"/>
    <property type="match status" value="1"/>
</dbReference>
<proteinExistence type="predicted"/>
<sequence>MDSFNDLLKRFDNGEIFTYLVDMSRKLSKEEEGLDESDYQIYRDQLNQLIDEQRKRQPQPVIKKKKGNEAATPEPKVQSSMNIFRLVSRNLVSVLRVQTSKVYDMANSLLNDVYLDEHGNLRQSSKVAIIILIDLFDHFASQLGSLISFSVAQIYKILKKDANVDADLVYLLYSASKNATKQDIDDKLCAKLIKITTKSILQESISFDMDDEKCASTVLLKKNYTQCLKSLLILSISSHYESLLEASASSSSAGAKMKPETIMTQQHHYQQNLLTTHENVFGYCLSCPLKEVRVAGIDLLANLFINFIPTCNFNAIEYLITFYPLPDQNNWDASLSVKIDNNGEPLIETKRDKNSIVNHDSQAVINNKLEKNLLQSSIAASIIFYIQMEQFQNPEYLSTNLINILQLVLLKFDDLRLDNDKIIHIQDTHWNKTLTNWTVVLDYIVKETGSAAGDVLASYLYSKLNHNSRSANVGNGDNAEQISLNRDRKRESRIFGFKTTKTSKRKTTGSDINIYTNPYQACLVLSVIENIIPSGIKIDSSDERDKDEEKTSLDELDDDLEMANSNDSRGLSFLETTLFTLIANDNEYTRNYAIKALLVYARYNPAIINQLILFAFKFVDQEHKHSEKASTKGQHNTCGISSVRLLSYALALSSLIKQTDPALLQNTIIVKVLSFCTQNLKHSGNSNIKNSSCWIILSSLVSLYNFSEYVKLNSSQFLIFWKSLLTSQFLGVNSSSSSSGNEQTNEVISNLKVRAFALVCLHNYLKSVDLTPESFKQVSFLLTKSYNYLSHLESNIENVSSVTTLNSSYFNDYDYNPNLLNNILYSNHSFNGKLNPERMIVSLVFYSKKVILQSYKEIANSLKSEINSNLVIFLIRIFSDHKIFSRNISSESDKSTKSKLKYPSSHSSLIDESSIYLGEDYNYNFGLTSKWPYETTEGSTGYTDSEDASNNTVLQSESVFALHKTEQATYWFHCFEKVAFSTSTSSISFDPNDFLINDSPLNGKSSSLLMTSLVDLAIDLFEASFAHLTSKIQFSLLEQIRNSLTAHQVDELRLKAVMLNVSIAMNGVVKNMSDKNLTLEIGVASTLIDVIKKINLQNVELLTMNAETIGLIALLINRDEVHGVITNLINDVVTDENPFQRGFSILSMGNIHLRRKIGLKETYNIVTQLINDQNPVIYYFTLKSLVQIFESNSDMSSLAPHVLERLCSNYLNDSFGYDVKSNISINLKTRFGSIGLMSKLLQLIITSLGPALREWHTHNKAMLRNLIVALSYGIGLATLDDYIKVYQQLMELFKELIIFDPNLIEGEIGVFTKLLNLIISKNLKIAVTCVSPTSLNTDSIFPFTTSFDLYSSAYSCYYELVKIFGVGIISPETEYLFWVSMNIIPCPELERLVLLWIECSLDKNWFNTLNTLLKSSMKKLVDPFLESNYQQKLLPLSQRQKKHSKANVVDFKDEENEVIVDEDEVKLEKNEPITLNFRLFIYDALNHLLSMAYKNPKLIERLKIKIAEIVKLSFLGAASPILDLKLKGLDLLNSALELFGDLEDPLYPSTSILEQQQAQIISALVPCFTPGNDYKVIVHAIGVSSNFINLPRIKYYSKQRILKTLIQLLEEISSNKFLKFGFLEDMSEFGKKSIQLAILNCWALLRIEAYEESDQNEDEFEQVLEKYSQLLISLWILSLREYSIVKYSESSSRELEIYGNYWINLVTVLSLETETNYTLINESLSGDSENFFFILFSQCIESLIKNKNVVPILKSFNKLMRISSLVDLLFNDHIFGELIDVVDRFMLVEDDAEIQCLFLDSMEAAFRTYISSHKADLESGFDKLFELIRVTMIPLFRILPFLKSDFDNSSDNYETLIRNAEGAPNLLILKKTFENLVKMITLFPDIVKKDLYSCLLYIFAKVYESKKVFLISVILPYLKQVVTDSQRLGTNFVEPFYQIVSKFYTIDAAENYTILTTVILVTCGAIKLDEEQSKRLSSGLLQLLSSDKTASLSLQCIKSLLQQNGVHVDFILKNLITDLVGVATGIDPVVDISTKLSFEILILYTKNVVDNKQKLEAIYSLLLPLLIKRGTDDKLYTRDKLLHLIRQDASVFKEVVNKCLTPSQKTMAEELLKVKGETSSDIETDPQIELKTFG</sequence>
<dbReference type="EMBL" id="JABWAB010000004">
    <property type="protein sequence ID" value="KAF6052834.1"/>
    <property type="molecule type" value="Genomic_DNA"/>
</dbReference>
<dbReference type="Pfam" id="PF20210">
    <property type="entry name" value="Laa1_Sip1_HTR5"/>
    <property type="match status" value="1"/>
</dbReference>
<dbReference type="SUPFAM" id="SSF48371">
    <property type="entry name" value="ARM repeat"/>
    <property type="match status" value="1"/>
</dbReference>
<name>A0A8X7NL98_CANPA</name>
<dbReference type="GO" id="GO:0008104">
    <property type="term" value="P:intracellular protein localization"/>
    <property type="evidence" value="ECO:0007669"/>
    <property type="project" value="TreeGrafter"/>
</dbReference>
<accession>A0A8X7NL98</accession>
<dbReference type="Pfam" id="PF25808">
    <property type="entry name" value="TPR_LAA1_C"/>
    <property type="match status" value="1"/>
</dbReference>
<organism evidence="3 4">
    <name type="scientific">Candida parapsilosis</name>
    <name type="common">Yeast</name>
    <dbReference type="NCBI Taxonomy" id="5480"/>
    <lineage>
        <taxon>Eukaryota</taxon>
        <taxon>Fungi</taxon>
        <taxon>Dikarya</taxon>
        <taxon>Ascomycota</taxon>
        <taxon>Saccharomycotina</taxon>
        <taxon>Pichiomycetes</taxon>
        <taxon>Debaryomycetaceae</taxon>
        <taxon>Candida/Lodderomyces clade</taxon>
        <taxon>Candida</taxon>
    </lineage>
</organism>
<evidence type="ECO:0000259" key="2">
    <source>
        <dbReference type="Pfam" id="PF25808"/>
    </source>
</evidence>
<dbReference type="GO" id="GO:0030139">
    <property type="term" value="C:endocytic vesicle"/>
    <property type="evidence" value="ECO:0007669"/>
    <property type="project" value="TreeGrafter"/>
</dbReference>
<feature type="region of interest" description="Disordered" evidence="1">
    <location>
        <begin position="53"/>
        <end position="74"/>
    </location>
</feature>
<dbReference type="Proteomes" id="UP000590412">
    <property type="component" value="Unassembled WGS sequence"/>
</dbReference>
<comment type="caution">
    <text evidence="3">The sequence shown here is derived from an EMBL/GenBank/DDBJ whole genome shotgun (WGS) entry which is preliminary data.</text>
</comment>
<evidence type="ECO:0000313" key="3">
    <source>
        <dbReference type="EMBL" id="KAF6052834.1"/>
    </source>
</evidence>
<reference evidence="3" key="1">
    <citation type="submission" date="2020-03" db="EMBL/GenBank/DDBJ databases">
        <title>FDA dAtabase for Regulatory Grade micrObial Sequences (FDA-ARGOS): Supporting development and validation of Infectious Disease Dx tests.</title>
        <authorList>
            <person name="Campos J."/>
            <person name="Goldberg B."/>
            <person name="Tallon L."/>
            <person name="Sadzewicz L."/>
            <person name="Vavikolanu K."/>
            <person name="Mehta A."/>
            <person name="Aluvathingal J."/>
            <person name="Nadendla S."/>
            <person name="Nandy P."/>
            <person name="Geyer C."/>
            <person name="Yan Y."/>
            <person name="Sichtig H."/>
        </authorList>
    </citation>
    <scope>NUCLEOTIDE SEQUENCE [LARGE SCALE GENOMIC DNA]</scope>
    <source>
        <strain evidence="3">FDAARGOS_652</strain>
    </source>
</reference>
<dbReference type="GO" id="GO:0006897">
    <property type="term" value="P:endocytosis"/>
    <property type="evidence" value="ECO:0007669"/>
    <property type="project" value="TreeGrafter"/>
</dbReference>
<dbReference type="InterPro" id="IPR016024">
    <property type="entry name" value="ARM-type_fold"/>
</dbReference>
<evidence type="ECO:0000256" key="1">
    <source>
        <dbReference type="SAM" id="MobiDB-lite"/>
    </source>
</evidence>
<dbReference type="GO" id="GO:0016020">
    <property type="term" value="C:membrane"/>
    <property type="evidence" value="ECO:0007669"/>
    <property type="project" value="TreeGrafter"/>
</dbReference>
<evidence type="ECO:0000313" key="4">
    <source>
        <dbReference type="Proteomes" id="UP000590412"/>
    </source>
</evidence>